<protein>
    <submittedName>
        <fullName evidence="1">Uncharacterized protein</fullName>
    </submittedName>
</protein>
<dbReference type="EMBL" id="ML732156">
    <property type="protein sequence ID" value="KAB8078645.1"/>
    <property type="molecule type" value="Genomic_DNA"/>
</dbReference>
<accession>A0A5N5XEQ5</accession>
<evidence type="ECO:0000313" key="2">
    <source>
        <dbReference type="Proteomes" id="UP000326565"/>
    </source>
</evidence>
<evidence type="ECO:0000313" key="1">
    <source>
        <dbReference type="EMBL" id="KAB8078645.1"/>
    </source>
</evidence>
<dbReference type="AlphaFoldDB" id="A0A5N5XEQ5"/>
<gene>
    <name evidence="1" type="ORF">BDV29DRAFT_137247</name>
</gene>
<dbReference type="OrthoDB" id="3251668at2759"/>
<keyword evidence="2" id="KW-1185">Reference proteome</keyword>
<sequence>MHSVTGAERLKFTGGATLATARIEDVASELEAARCRTIEHNHTIQFQYPDARCGSEHLTYVYYHASLIYSHRVLSDYASSEEPYSLFWRFHFGSPRPPYEEDIFRSRSGLATPCCRDRESGRVGQTECNRTSTVRSDSGDW</sequence>
<proteinExistence type="predicted"/>
<reference evidence="1 2" key="1">
    <citation type="submission" date="2019-04" db="EMBL/GenBank/DDBJ databases">
        <title>Friends and foes A comparative genomics study of 23 Aspergillus species from section Flavi.</title>
        <authorList>
            <consortium name="DOE Joint Genome Institute"/>
            <person name="Kjaerbolling I."/>
            <person name="Vesth T."/>
            <person name="Frisvad J.C."/>
            <person name="Nybo J.L."/>
            <person name="Theobald S."/>
            <person name="Kildgaard S."/>
            <person name="Isbrandt T."/>
            <person name="Kuo A."/>
            <person name="Sato A."/>
            <person name="Lyhne E.K."/>
            <person name="Kogle M.E."/>
            <person name="Wiebenga A."/>
            <person name="Kun R.S."/>
            <person name="Lubbers R.J."/>
            <person name="Makela M.R."/>
            <person name="Barry K."/>
            <person name="Chovatia M."/>
            <person name="Clum A."/>
            <person name="Daum C."/>
            <person name="Haridas S."/>
            <person name="He G."/>
            <person name="LaButti K."/>
            <person name="Lipzen A."/>
            <person name="Mondo S."/>
            <person name="Riley R."/>
            <person name="Salamov A."/>
            <person name="Simmons B.A."/>
            <person name="Magnuson J.K."/>
            <person name="Henrissat B."/>
            <person name="Mortensen U.H."/>
            <person name="Larsen T.O."/>
            <person name="Devries R.P."/>
            <person name="Grigoriev I.V."/>
            <person name="Machida M."/>
            <person name="Baker S.E."/>
            <person name="Andersen M.R."/>
        </authorList>
    </citation>
    <scope>NUCLEOTIDE SEQUENCE [LARGE SCALE GENOMIC DNA]</scope>
    <source>
        <strain evidence="1 2">CBS 151.66</strain>
    </source>
</reference>
<organism evidence="1 2">
    <name type="scientific">Aspergillus leporis</name>
    <dbReference type="NCBI Taxonomy" id="41062"/>
    <lineage>
        <taxon>Eukaryota</taxon>
        <taxon>Fungi</taxon>
        <taxon>Dikarya</taxon>
        <taxon>Ascomycota</taxon>
        <taxon>Pezizomycotina</taxon>
        <taxon>Eurotiomycetes</taxon>
        <taxon>Eurotiomycetidae</taxon>
        <taxon>Eurotiales</taxon>
        <taxon>Aspergillaceae</taxon>
        <taxon>Aspergillus</taxon>
        <taxon>Aspergillus subgen. Circumdati</taxon>
    </lineage>
</organism>
<name>A0A5N5XEQ5_9EURO</name>
<dbReference type="Proteomes" id="UP000326565">
    <property type="component" value="Unassembled WGS sequence"/>
</dbReference>